<protein>
    <recommendedName>
        <fullName evidence="9">Coronin</fullName>
    </recommendedName>
</protein>
<feature type="region of interest" description="Disordered" evidence="10">
    <location>
        <begin position="405"/>
        <end position="493"/>
    </location>
</feature>
<dbReference type="GO" id="GO:0051015">
    <property type="term" value="F:actin filament binding"/>
    <property type="evidence" value="ECO:0007669"/>
    <property type="project" value="TreeGrafter"/>
</dbReference>
<keyword evidence="4 9" id="KW-0677">Repeat</keyword>
<dbReference type="PANTHER" id="PTHR10856:SF0">
    <property type="entry name" value="CORONIN"/>
    <property type="match status" value="1"/>
</dbReference>
<dbReference type="InterPro" id="IPR015048">
    <property type="entry name" value="DUF1899"/>
</dbReference>
<dbReference type="GO" id="GO:0007015">
    <property type="term" value="P:actin filament organization"/>
    <property type="evidence" value="ECO:0007669"/>
    <property type="project" value="TreeGrafter"/>
</dbReference>
<comment type="caution">
    <text evidence="12">The sequence shown here is derived from an EMBL/GenBank/DDBJ whole genome shotgun (WGS) entry which is preliminary data.</text>
</comment>
<feature type="repeat" description="WD" evidence="8">
    <location>
        <begin position="186"/>
        <end position="227"/>
    </location>
</feature>
<dbReference type="InterPro" id="IPR036322">
    <property type="entry name" value="WD40_repeat_dom_sf"/>
</dbReference>
<evidence type="ECO:0000259" key="11">
    <source>
        <dbReference type="SMART" id="SM01166"/>
    </source>
</evidence>
<keyword evidence="13" id="KW-1185">Reference proteome</keyword>
<gene>
    <name evidence="12" type="ORF">NLJ89_g1588</name>
</gene>
<dbReference type="EMBL" id="JANKHO010000084">
    <property type="protein sequence ID" value="KAJ3515716.1"/>
    <property type="molecule type" value="Genomic_DNA"/>
</dbReference>
<dbReference type="FunFam" id="2.130.10.10:FF:000197">
    <property type="entry name" value="Coronin"/>
    <property type="match status" value="1"/>
</dbReference>
<organism evidence="12 13">
    <name type="scientific">Agrocybe chaxingu</name>
    <dbReference type="NCBI Taxonomy" id="84603"/>
    <lineage>
        <taxon>Eukaryota</taxon>
        <taxon>Fungi</taxon>
        <taxon>Dikarya</taxon>
        <taxon>Basidiomycota</taxon>
        <taxon>Agaricomycotina</taxon>
        <taxon>Agaricomycetes</taxon>
        <taxon>Agaricomycetidae</taxon>
        <taxon>Agaricales</taxon>
        <taxon>Agaricineae</taxon>
        <taxon>Strophariaceae</taxon>
        <taxon>Agrocybe</taxon>
    </lineage>
</organism>
<dbReference type="Pfam" id="PF00400">
    <property type="entry name" value="WD40"/>
    <property type="match status" value="2"/>
</dbReference>
<dbReference type="GO" id="GO:0030479">
    <property type="term" value="C:actin cortical patch"/>
    <property type="evidence" value="ECO:0007669"/>
    <property type="project" value="UniProtKB-ARBA"/>
</dbReference>
<dbReference type="SUPFAM" id="SSF50978">
    <property type="entry name" value="WD40 repeat-like"/>
    <property type="match status" value="1"/>
</dbReference>
<feature type="compositionally biased region" description="Low complexity" evidence="10">
    <location>
        <begin position="407"/>
        <end position="420"/>
    </location>
</feature>
<evidence type="ECO:0000256" key="7">
    <source>
        <dbReference type="ARBA" id="ARBA00062568"/>
    </source>
</evidence>
<accession>A0A9W8MZR3</accession>
<dbReference type="SMART" id="SM00320">
    <property type="entry name" value="WD40"/>
    <property type="match status" value="4"/>
</dbReference>
<dbReference type="SMART" id="SM01167">
    <property type="entry name" value="DUF1900"/>
    <property type="match status" value="1"/>
</dbReference>
<evidence type="ECO:0000313" key="12">
    <source>
        <dbReference type="EMBL" id="KAJ3515716.1"/>
    </source>
</evidence>
<keyword evidence="2" id="KW-0597">Phosphoprotein</keyword>
<dbReference type="OrthoDB" id="1850764at2759"/>
<evidence type="ECO:0000256" key="9">
    <source>
        <dbReference type="RuleBase" id="RU280818"/>
    </source>
</evidence>
<dbReference type="PROSITE" id="PS00678">
    <property type="entry name" value="WD_REPEATS_1"/>
    <property type="match status" value="1"/>
</dbReference>
<comment type="subunit">
    <text evidence="7">Binds to F-actin.</text>
</comment>
<dbReference type="InterPro" id="IPR001680">
    <property type="entry name" value="WD40_rpt"/>
</dbReference>
<dbReference type="Pfam" id="PF08953">
    <property type="entry name" value="DUF1899"/>
    <property type="match status" value="1"/>
</dbReference>
<comment type="similarity">
    <text evidence="1 9">Belongs to the WD repeat coronin family.</text>
</comment>
<evidence type="ECO:0000256" key="8">
    <source>
        <dbReference type="PROSITE-ProRule" id="PRU00221"/>
    </source>
</evidence>
<dbReference type="Pfam" id="PF16300">
    <property type="entry name" value="WD40_4"/>
    <property type="match status" value="1"/>
</dbReference>
<dbReference type="PANTHER" id="PTHR10856">
    <property type="entry name" value="CORONIN"/>
    <property type="match status" value="1"/>
</dbReference>
<keyword evidence="6" id="KW-0009">Actin-binding</keyword>
<feature type="repeat" description="WD" evidence="8">
    <location>
        <begin position="84"/>
        <end position="119"/>
    </location>
</feature>
<proteinExistence type="inferred from homology"/>
<evidence type="ECO:0000256" key="1">
    <source>
        <dbReference type="ARBA" id="ARBA00009482"/>
    </source>
</evidence>
<evidence type="ECO:0000256" key="2">
    <source>
        <dbReference type="ARBA" id="ARBA00022553"/>
    </source>
</evidence>
<dbReference type="AlphaFoldDB" id="A0A9W8MZR3"/>
<evidence type="ECO:0000256" key="10">
    <source>
        <dbReference type="SAM" id="MobiDB-lite"/>
    </source>
</evidence>
<evidence type="ECO:0000256" key="6">
    <source>
        <dbReference type="ARBA" id="ARBA00023203"/>
    </source>
</evidence>
<dbReference type="InterPro" id="IPR015505">
    <property type="entry name" value="Coronin"/>
</dbReference>
<evidence type="ECO:0000256" key="3">
    <source>
        <dbReference type="ARBA" id="ARBA00022574"/>
    </source>
</evidence>
<evidence type="ECO:0000313" key="13">
    <source>
        <dbReference type="Proteomes" id="UP001148786"/>
    </source>
</evidence>
<feature type="compositionally biased region" description="Basic and acidic residues" evidence="10">
    <location>
        <begin position="483"/>
        <end position="493"/>
    </location>
</feature>
<dbReference type="Proteomes" id="UP001148786">
    <property type="component" value="Unassembled WGS sequence"/>
</dbReference>
<dbReference type="PROSITE" id="PS50082">
    <property type="entry name" value="WD_REPEATS_2"/>
    <property type="match status" value="3"/>
</dbReference>
<reference evidence="12" key="1">
    <citation type="submission" date="2022-07" db="EMBL/GenBank/DDBJ databases">
        <title>Genome Sequence of Agrocybe chaxingu.</title>
        <authorList>
            <person name="Buettner E."/>
        </authorList>
    </citation>
    <scope>NUCLEOTIDE SEQUENCE</scope>
    <source>
        <strain evidence="12">MP-N11</strain>
    </source>
</reference>
<keyword evidence="3 8" id="KW-0853">WD repeat</keyword>
<dbReference type="Gene3D" id="2.130.10.10">
    <property type="entry name" value="YVTN repeat-like/Quinoprotein amine dehydrogenase"/>
    <property type="match status" value="1"/>
</dbReference>
<sequence>MSRFVRASKYRHVFGQPAKKEHGFENVKVTNSAWDTNIISASGQYISVNWNSSGGGAFAILPLPSPFQSISGFPNKLPDPIPLARSHTAAVLDTDWSPHNDSIVASGGEDGKVMIWKVEASQFEGWGLEGWEAQDFDPVLRIDGSPRKIGQVLFHPTASNVVASSSGDYAVKLWDLANPEDARAILTGHGDVIQSMAFNPTGTLIATTCRDRKLRIFDARAGNEPVRINDGHSGVKGSRVVWMGELDKLATTGFSKMSDRQVAIWETGGLGNVKTISLDQSAGVVMPFWTDNNILFLAGKGDGNIRYYEYESDSLFALSEHKSSEPQRGMCFLPRRALNVSDCEIARAYKVHGSAIEPIAFIVPRKADSFQSDIYPPAPSSEPSVTAAEFFNGKVPTLQRVSLADGSSVAPGPASASPFSAVPPTPSSAVPAPSPIQATRSFTASAPTPVPPPAVATASEPLLSRKSEPTPAPVESRAPTRSHTVDSSREAELEAENARLEAELREAREKIRNLELQVETVRANARKAAQALLDG</sequence>
<feature type="domain" description="DUF1899" evidence="11">
    <location>
        <begin position="3"/>
        <end position="67"/>
    </location>
</feature>
<name>A0A9W8MZR3_9AGAR</name>
<evidence type="ECO:0000256" key="5">
    <source>
        <dbReference type="ARBA" id="ARBA00023054"/>
    </source>
</evidence>
<dbReference type="PROSITE" id="PS50294">
    <property type="entry name" value="WD_REPEATS_REGION"/>
    <property type="match status" value="2"/>
</dbReference>
<keyword evidence="5" id="KW-0175">Coiled coil</keyword>
<dbReference type="SMART" id="SM01166">
    <property type="entry name" value="DUF1899"/>
    <property type="match status" value="1"/>
</dbReference>
<feature type="repeat" description="WD" evidence="8">
    <location>
        <begin position="142"/>
        <end position="184"/>
    </location>
</feature>
<dbReference type="InterPro" id="IPR015943">
    <property type="entry name" value="WD40/YVTN_repeat-like_dom_sf"/>
</dbReference>
<dbReference type="InterPro" id="IPR019775">
    <property type="entry name" value="WD40_repeat_CS"/>
</dbReference>
<evidence type="ECO:0000256" key="4">
    <source>
        <dbReference type="ARBA" id="ARBA00022737"/>
    </source>
</evidence>